<dbReference type="PROSITE" id="PS50977">
    <property type="entry name" value="HTH_TETR_2"/>
    <property type="match status" value="1"/>
</dbReference>
<keyword evidence="3" id="KW-0804">Transcription</keyword>
<accession>A0ABV9RDC2</accession>
<keyword evidence="8" id="KW-1185">Reference proteome</keyword>
<keyword evidence="1" id="KW-0805">Transcription regulation</keyword>
<dbReference type="InterPro" id="IPR009057">
    <property type="entry name" value="Homeodomain-like_sf"/>
</dbReference>
<evidence type="ECO:0000256" key="4">
    <source>
        <dbReference type="PROSITE-ProRule" id="PRU00335"/>
    </source>
</evidence>
<evidence type="ECO:0000256" key="3">
    <source>
        <dbReference type="ARBA" id="ARBA00023163"/>
    </source>
</evidence>
<comment type="caution">
    <text evidence="7">The sequence shown here is derived from an EMBL/GenBank/DDBJ whole genome shotgun (WGS) entry which is preliminary data.</text>
</comment>
<keyword evidence="2 4" id="KW-0238">DNA-binding</keyword>
<organism evidence="7 8">
    <name type="scientific">Actinomycetospora chibensis</name>
    <dbReference type="NCBI Taxonomy" id="663606"/>
    <lineage>
        <taxon>Bacteria</taxon>
        <taxon>Bacillati</taxon>
        <taxon>Actinomycetota</taxon>
        <taxon>Actinomycetes</taxon>
        <taxon>Pseudonocardiales</taxon>
        <taxon>Pseudonocardiaceae</taxon>
        <taxon>Actinomycetospora</taxon>
    </lineage>
</organism>
<dbReference type="Gene3D" id="1.10.357.10">
    <property type="entry name" value="Tetracycline Repressor, domain 2"/>
    <property type="match status" value="1"/>
</dbReference>
<evidence type="ECO:0000259" key="6">
    <source>
        <dbReference type="PROSITE" id="PS50977"/>
    </source>
</evidence>
<dbReference type="InterPro" id="IPR050109">
    <property type="entry name" value="HTH-type_TetR-like_transc_reg"/>
</dbReference>
<sequence>MGKRAYESPLRTAQAARTRQQIIDAAWRAFVRDGYGGTSMAALAREAGVSRETLYKTFRTKPDLLKAVYDVAVVGDHESVAVADRPEYTQMLADPDPAAATRTFGMLSAELVERIGPVLRVLADAAHEPELQSLLEATRAERLEGTRNLLVRLSGTSAGPALDRAVDVVWTLVSPEVALLLIDQRGWTREQYGLWLGDVVAEHVHRLCRPKDAAALGAADTSLSRAAWPVIEGRSTFASSGPAYRAGQTQRWPETSARSAYGQRSRGSSEETSAGEGRPAPTDRTRSEL</sequence>
<feature type="DNA-binding region" description="H-T-H motif" evidence="4">
    <location>
        <begin position="39"/>
        <end position="58"/>
    </location>
</feature>
<evidence type="ECO:0000256" key="2">
    <source>
        <dbReference type="ARBA" id="ARBA00023125"/>
    </source>
</evidence>
<feature type="region of interest" description="Disordered" evidence="5">
    <location>
        <begin position="239"/>
        <end position="289"/>
    </location>
</feature>
<reference evidence="8" key="1">
    <citation type="journal article" date="2019" name="Int. J. Syst. Evol. Microbiol.">
        <title>The Global Catalogue of Microorganisms (GCM) 10K type strain sequencing project: providing services to taxonomists for standard genome sequencing and annotation.</title>
        <authorList>
            <consortium name="The Broad Institute Genomics Platform"/>
            <consortium name="The Broad Institute Genome Sequencing Center for Infectious Disease"/>
            <person name="Wu L."/>
            <person name="Ma J."/>
        </authorList>
    </citation>
    <scope>NUCLEOTIDE SEQUENCE [LARGE SCALE GENOMIC DNA]</scope>
    <source>
        <strain evidence="8">CCUG 50347</strain>
    </source>
</reference>
<evidence type="ECO:0000256" key="1">
    <source>
        <dbReference type="ARBA" id="ARBA00023015"/>
    </source>
</evidence>
<dbReference type="PANTHER" id="PTHR30055:SF234">
    <property type="entry name" value="HTH-TYPE TRANSCRIPTIONAL REGULATOR BETI"/>
    <property type="match status" value="1"/>
</dbReference>
<name>A0ABV9RDC2_9PSEU</name>
<dbReference type="Pfam" id="PF00440">
    <property type="entry name" value="TetR_N"/>
    <property type="match status" value="1"/>
</dbReference>
<dbReference type="InterPro" id="IPR001647">
    <property type="entry name" value="HTH_TetR"/>
</dbReference>
<proteinExistence type="predicted"/>
<evidence type="ECO:0000256" key="5">
    <source>
        <dbReference type="SAM" id="MobiDB-lite"/>
    </source>
</evidence>
<evidence type="ECO:0000313" key="8">
    <source>
        <dbReference type="Proteomes" id="UP001595909"/>
    </source>
</evidence>
<dbReference type="EMBL" id="JBHSIM010000003">
    <property type="protein sequence ID" value="MFC4831268.1"/>
    <property type="molecule type" value="Genomic_DNA"/>
</dbReference>
<dbReference type="RefSeq" id="WP_274186879.1">
    <property type="nucleotide sequence ID" value="NZ_BAABHN010000003.1"/>
</dbReference>
<dbReference type="SUPFAM" id="SSF46689">
    <property type="entry name" value="Homeodomain-like"/>
    <property type="match status" value="1"/>
</dbReference>
<dbReference type="PRINTS" id="PR00455">
    <property type="entry name" value="HTHTETR"/>
</dbReference>
<protein>
    <submittedName>
        <fullName evidence="7">TetR/AcrR family transcriptional regulator</fullName>
    </submittedName>
</protein>
<feature type="domain" description="HTH tetR-type" evidence="6">
    <location>
        <begin position="16"/>
        <end position="76"/>
    </location>
</feature>
<evidence type="ECO:0000313" key="7">
    <source>
        <dbReference type="EMBL" id="MFC4831268.1"/>
    </source>
</evidence>
<dbReference type="PANTHER" id="PTHR30055">
    <property type="entry name" value="HTH-TYPE TRANSCRIPTIONAL REGULATOR RUTR"/>
    <property type="match status" value="1"/>
</dbReference>
<feature type="compositionally biased region" description="Polar residues" evidence="5">
    <location>
        <begin position="247"/>
        <end position="258"/>
    </location>
</feature>
<gene>
    <name evidence="7" type="ORF">ACFPEL_02490</name>
</gene>
<dbReference type="Proteomes" id="UP001595909">
    <property type="component" value="Unassembled WGS sequence"/>
</dbReference>